<dbReference type="NCBIfam" id="TIGR00024">
    <property type="entry name" value="SbcD_rel_arch"/>
    <property type="match status" value="1"/>
</dbReference>
<dbReference type="EMBL" id="DTAK01000006">
    <property type="protein sequence ID" value="HGU58787.1"/>
    <property type="molecule type" value="Genomic_DNA"/>
</dbReference>
<name>A0A7C4S4T3_9EURY</name>
<evidence type="ECO:0000313" key="3">
    <source>
        <dbReference type="EMBL" id="HGU58787.1"/>
    </source>
</evidence>
<evidence type="ECO:0000313" key="2">
    <source>
        <dbReference type="EMBL" id="HGE66961.1"/>
    </source>
</evidence>
<dbReference type="GO" id="GO:0016787">
    <property type="term" value="F:hydrolase activity"/>
    <property type="evidence" value="ECO:0007669"/>
    <property type="project" value="InterPro"/>
</dbReference>
<feature type="domain" description="Calcineurin-like phosphoesterase" evidence="1">
    <location>
        <begin position="15"/>
        <end position="109"/>
    </location>
</feature>
<dbReference type="EMBL" id="DTPI01000033">
    <property type="protein sequence ID" value="HGE66961.1"/>
    <property type="molecule type" value="Genomic_DNA"/>
</dbReference>
<gene>
    <name evidence="4" type="ORF">ENL48_03385</name>
    <name evidence="3" type="ORF">ENT89_00945</name>
    <name evidence="2" type="ORF">ENX77_07615</name>
</gene>
<accession>A0A7C4S4T3</accession>
<dbReference type="InterPro" id="IPR004376">
    <property type="entry name" value="Pesterase_MJ0037"/>
</dbReference>
<evidence type="ECO:0000259" key="1">
    <source>
        <dbReference type="Pfam" id="PF00149"/>
    </source>
</evidence>
<evidence type="ECO:0000313" key="4">
    <source>
        <dbReference type="EMBL" id="HHF48231.1"/>
    </source>
</evidence>
<dbReference type="PANTHER" id="PTHR39323">
    <property type="entry name" value="BLR1149 PROTEIN"/>
    <property type="match status" value="1"/>
</dbReference>
<organism evidence="3">
    <name type="scientific">Geoglobus ahangari</name>
    <dbReference type="NCBI Taxonomy" id="113653"/>
    <lineage>
        <taxon>Archaea</taxon>
        <taxon>Methanobacteriati</taxon>
        <taxon>Methanobacteriota</taxon>
        <taxon>Archaeoglobi</taxon>
        <taxon>Archaeoglobales</taxon>
        <taxon>Archaeoglobaceae</taxon>
        <taxon>Geoglobus</taxon>
    </lineage>
</organism>
<dbReference type="EMBL" id="DRUC01000053">
    <property type="protein sequence ID" value="HHF48231.1"/>
    <property type="molecule type" value="Genomic_DNA"/>
</dbReference>
<protein>
    <recommendedName>
        <fullName evidence="1">Calcineurin-like phosphoesterase domain-containing protein</fullName>
    </recommendedName>
</protein>
<sequence>MKFSEKGALKIGKKLIISDLHLGILGFLDFSLFNRIIEVYEKSKAQTLILNGDVKHKIGRAEIHSVERFLDSLKDHVSELIVIKGNHDSGLTGLSDYIFENKTLILHGHKEVDEFFEAKRVIVGHAHPAIFIKDKVGGLKEKVWMIGHDQEKEVVVMPAFNELCSSTAVNLEKPLGFVFKYCKEFEIFTINGFYMGTVKLL</sequence>
<dbReference type="AlphaFoldDB" id="A0A7C4S4T3"/>
<proteinExistence type="predicted"/>
<dbReference type="PANTHER" id="PTHR39323:SF1">
    <property type="entry name" value="BLR1149 PROTEIN"/>
    <property type="match status" value="1"/>
</dbReference>
<dbReference type="Gene3D" id="3.60.21.10">
    <property type="match status" value="1"/>
</dbReference>
<dbReference type="SUPFAM" id="SSF56300">
    <property type="entry name" value="Metallo-dependent phosphatases"/>
    <property type="match status" value="1"/>
</dbReference>
<comment type="caution">
    <text evidence="3">The sequence shown here is derived from an EMBL/GenBank/DDBJ whole genome shotgun (WGS) entry which is preliminary data.</text>
</comment>
<dbReference type="Pfam" id="PF00149">
    <property type="entry name" value="Metallophos"/>
    <property type="match status" value="1"/>
</dbReference>
<reference evidence="3" key="1">
    <citation type="journal article" date="2020" name="mSystems">
        <title>Genome- and Community-Level Interaction Insights into Carbon Utilization and Element Cycling Functions of Hydrothermarchaeota in Hydrothermal Sediment.</title>
        <authorList>
            <person name="Zhou Z."/>
            <person name="Liu Y."/>
            <person name="Xu W."/>
            <person name="Pan J."/>
            <person name="Luo Z.H."/>
            <person name="Li M."/>
        </authorList>
    </citation>
    <scope>NUCLEOTIDE SEQUENCE [LARGE SCALE GENOMIC DNA]</scope>
    <source>
        <strain evidence="4">SpSt-10</strain>
        <strain evidence="3">SpSt-62</strain>
        <strain evidence="2">SpSt-97</strain>
    </source>
</reference>
<dbReference type="InterPro" id="IPR029052">
    <property type="entry name" value="Metallo-depent_PP-like"/>
</dbReference>
<dbReference type="InterPro" id="IPR004843">
    <property type="entry name" value="Calcineurin-like_PHP"/>
</dbReference>